<accession>A0A7W6BZ92</accession>
<feature type="transmembrane region" description="Helical" evidence="1">
    <location>
        <begin position="12"/>
        <end position="33"/>
    </location>
</feature>
<keyword evidence="3" id="KW-1185">Reference proteome</keyword>
<organism evidence="2 3">
    <name type="scientific">Novosphingobium fluoreni</name>
    <dbReference type="NCBI Taxonomy" id="1391222"/>
    <lineage>
        <taxon>Bacteria</taxon>
        <taxon>Pseudomonadati</taxon>
        <taxon>Pseudomonadota</taxon>
        <taxon>Alphaproteobacteria</taxon>
        <taxon>Sphingomonadales</taxon>
        <taxon>Sphingomonadaceae</taxon>
        <taxon>Novosphingobium</taxon>
    </lineage>
</organism>
<comment type="caution">
    <text evidence="2">The sequence shown here is derived from an EMBL/GenBank/DDBJ whole genome shotgun (WGS) entry which is preliminary data.</text>
</comment>
<evidence type="ECO:0000313" key="2">
    <source>
        <dbReference type="EMBL" id="MBB3938814.1"/>
    </source>
</evidence>
<evidence type="ECO:0000256" key="1">
    <source>
        <dbReference type="SAM" id="Phobius"/>
    </source>
</evidence>
<keyword evidence="1" id="KW-1133">Transmembrane helix</keyword>
<proteinExistence type="predicted"/>
<name>A0A7W6BZ92_9SPHN</name>
<keyword evidence="1" id="KW-0472">Membrane</keyword>
<reference evidence="2 3" key="1">
    <citation type="submission" date="2020-08" db="EMBL/GenBank/DDBJ databases">
        <title>Genomic Encyclopedia of Type Strains, Phase IV (KMG-IV): sequencing the most valuable type-strain genomes for metagenomic binning, comparative biology and taxonomic classification.</title>
        <authorList>
            <person name="Goeker M."/>
        </authorList>
    </citation>
    <scope>NUCLEOTIDE SEQUENCE [LARGE SCALE GENOMIC DNA]</scope>
    <source>
        <strain evidence="2 3">DSM 27568</strain>
    </source>
</reference>
<gene>
    <name evidence="2" type="ORF">GGR39_000443</name>
</gene>
<keyword evidence="1" id="KW-0812">Transmembrane</keyword>
<evidence type="ECO:0000313" key="3">
    <source>
        <dbReference type="Proteomes" id="UP000561459"/>
    </source>
</evidence>
<dbReference type="Proteomes" id="UP000561459">
    <property type="component" value="Unassembled WGS sequence"/>
</dbReference>
<protein>
    <submittedName>
        <fullName evidence="2">Uncharacterized protein</fullName>
    </submittedName>
</protein>
<sequence length="53" mass="5389">MDVEMSFLKTEFARFFMLGFAGGAVLVLGTLGIGSAVDIANGIVPAAQAAQAN</sequence>
<dbReference type="EMBL" id="JACIDY010000001">
    <property type="protein sequence ID" value="MBB3938814.1"/>
    <property type="molecule type" value="Genomic_DNA"/>
</dbReference>
<dbReference type="RefSeq" id="WP_183615955.1">
    <property type="nucleotide sequence ID" value="NZ_JACIDY010000001.1"/>
</dbReference>
<dbReference type="AlphaFoldDB" id="A0A7W6BZ92"/>